<sequence>MSDINSSNLLKELKLGKETTYVSHYDPSQLEAVPRALTRESLPKLEQEFTGYDLWTGYEISWLDLNGKPIVKIGEFRFSANSDNLVESKSFKLYLNSFNQSQFSSVEEVVTKMTTDLAKTSGLAVEVKLFDLAEYTEFGLAKLVSTNLDKQAIKITEYDYNPDLLKLASESQEVTESICSHLLKSNCLVTGQPDWGSLVIEYTGQKICHEGLLKYIISFRGHNEFHEHCVERIYSDIQSKFNPKALLVYARYTRRGGLDINPLRASSPELINQVNNLRLVRQ</sequence>
<comment type="catalytic activity">
    <reaction evidence="5">
        <text>7-aminomethyl-7-carbaguanine + 2 NADP(+) = 7-cyano-7-carbaguanine + 2 NADPH + 3 H(+)</text>
        <dbReference type="Rhea" id="RHEA:13409"/>
        <dbReference type="ChEBI" id="CHEBI:15378"/>
        <dbReference type="ChEBI" id="CHEBI:45075"/>
        <dbReference type="ChEBI" id="CHEBI:57783"/>
        <dbReference type="ChEBI" id="CHEBI:58349"/>
        <dbReference type="ChEBI" id="CHEBI:58703"/>
        <dbReference type="EC" id="1.7.1.13"/>
    </reaction>
</comment>
<name>A0A0J8GSH5_9ALTE</name>
<reference evidence="7 8" key="1">
    <citation type="submission" date="2015-04" db="EMBL/GenBank/DDBJ databases">
        <title>Draft Genome Sequence of the Novel Agar-Digesting Marine Bacterium Q1.</title>
        <authorList>
            <person name="Li Y."/>
            <person name="Li D."/>
            <person name="Chen G."/>
            <person name="Du Z."/>
        </authorList>
    </citation>
    <scope>NUCLEOTIDE SEQUENCE [LARGE SCALE GENOMIC DNA]</scope>
    <source>
        <strain evidence="7 8">Q1</strain>
    </source>
</reference>
<dbReference type="Gene3D" id="3.30.1130.10">
    <property type="match status" value="2"/>
</dbReference>
<keyword evidence="2 5" id="KW-0671">Queuosine biosynthesis</keyword>
<comment type="function">
    <text evidence="5">Catalyzes the NADPH-dependent reduction of 7-cyano-7-deazaguanine (preQ0) to 7-aminomethyl-7-deazaguanine (preQ1).</text>
</comment>
<dbReference type="RefSeq" id="WP_048691533.1">
    <property type="nucleotide sequence ID" value="NZ_KQ130487.1"/>
</dbReference>
<feature type="binding site" evidence="5">
    <location>
        <begin position="226"/>
        <end position="227"/>
    </location>
    <ligand>
        <name>substrate</name>
    </ligand>
</feature>
<comment type="subcellular location">
    <subcellularLocation>
        <location evidence="5">Cytoplasm</location>
    </subcellularLocation>
</comment>
<dbReference type="InterPro" id="IPR043133">
    <property type="entry name" value="GTP-CH-I_C/QueF"/>
</dbReference>
<dbReference type="UniPathway" id="UPA00392"/>
<comment type="caution">
    <text evidence="7">The sequence shown here is derived from an EMBL/GenBank/DDBJ whole genome shotgun (WGS) entry which is preliminary data.</text>
</comment>
<evidence type="ECO:0000259" key="6">
    <source>
        <dbReference type="Pfam" id="PF14819"/>
    </source>
</evidence>
<feature type="binding site" evidence="5">
    <location>
        <begin position="86"/>
        <end position="88"/>
    </location>
    <ligand>
        <name>substrate</name>
    </ligand>
</feature>
<feature type="binding site" evidence="5">
    <location>
        <begin position="255"/>
        <end position="256"/>
    </location>
    <ligand>
        <name>NADPH</name>
        <dbReference type="ChEBI" id="CHEBI:57783"/>
    </ligand>
</feature>
<dbReference type="InterPro" id="IPR016428">
    <property type="entry name" value="QueF_type2"/>
</dbReference>
<dbReference type="InterPro" id="IPR029139">
    <property type="entry name" value="QueF_N"/>
</dbReference>
<dbReference type="HAMAP" id="MF_00817">
    <property type="entry name" value="QueF_type2"/>
    <property type="match status" value="1"/>
</dbReference>
<dbReference type="OrthoDB" id="9789995at2"/>
<evidence type="ECO:0000256" key="1">
    <source>
        <dbReference type="ARBA" id="ARBA00022490"/>
    </source>
</evidence>
<dbReference type="EC" id="1.7.1.13" evidence="5"/>
<evidence type="ECO:0000313" key="7">
    <source>
        <dbReference type="EMBL" id="KMT65682.1"/>
    </source>
</evidence>
<evidence type="ECO:0000256" key="5">
    <source>
        <dbReference type="HAMAP-Rule" id="MF_00817"/>
    </source>
</evidence>
<comment type="pathway">
    <text evidence="5">tRNA modification; tRNA-queuosine biosynthesis.</text>
</comment>
<dbReference type="InterPro" id="IPR029500">
    <property type="entry name" value="QueF"/>
</dbReference>
<keyword evidence="3 5" id="KW-0521">NADP</keyword>
<dbReference type="GO" id="GO:0005737">
    <property type="term" value="C:cytoplasm"/>
    <property type="evidence" value="ECO:0007669"/>
    <property type="project" value="UniProtKB-SubCell"/>
</dbReference>
<feature type="active site" description="Proton donor" evidence="5">
    <location>
        <position position="194"/>
    </location>
</feature>
<dbReference type="NCBIfam" id="TIGR03138">
    <property type="entry name" value="QueF"/>
    <property type="match status" value="1"/>
</dbReference>
<protein>
    <recommendedName>
        <fullName evidence="5">NADPH-dependent 7-cyano-7-deazaguanine reductase</fullName>
        <ecNumber evidence="5">1.7.1.13</ecNumber>
    </recommendedName>
    <alternativeName>
        <fullName evidence="5">7-cyano-7-carbaguanine reductase</fullName>
    </alternativeName>
    <alternativeName>
        <fullName evidence="5">NADPH-dependent nitrile oxidoreductase</fullName>
    </alternativeName>
    <alternativeName>
        <fullName evidence="5">PreQ(0) reductase</fullName>
    </alternativeName>
</protein>
<dbReference type="Pfam" id="PF14819">
    <property type="entry name" value="QueF_N"/>
    <property type="match status" value="1"/>
</dbReference>
<keyword evidence="1 5" id="KW-0963">Cytoplasm</keyword>
<comment type="similarity">
    <text evidence="5">Belongs to the GTP cyclohydrolase I family. QueF type 2 subfamily.</text>
</comment>
<feature type="active site" description="Thioimide intermediate" evidence="5">
    <location>
        <position position="187"/>
    </location>
</feature>
<dbReference type="Pfam" id="PF14489">
    <property type="entry name" value="QueF"/>
    <property type="match status" value="1"/>
</dbReference>
<feature type="domain" description="NADPH-dependent 7-cyano-7-deazaguanine reductase N-terminal" evidence="6">
    <location>
        <begin position="21"/>
        <end position="129"/>
    </location>
</feature>
<keyword evidence="8" id="KW-1185">Reference proteome</keyword>
<evidence type="ECO:0000313" key="8">
    <source>
        <dbReference type="Proteomes" id="UP000037600"/>
    </source>
</evidence>
<gene>
    <name evidence="5" type="primary">queF</name>
    <name evidence="7" type="ORF">XM47_08290</name>
</gene>
<dbReference type="PIRSF" id="PIRSF004750">
    <property type="entry name" value="Nitrile_oxidored_YqcD_prd"/>
    <property type="match status" value="1"/>
</dbReference>
<dbReference type="SUPFAM" id="SSF55620">
    <property type="entry name" value="Tetrahydrobiopterin biosynthesis enzymes-like"/>
    <property type="match status" value="1"/>
</dbReference>
<dbReference type="GO" id="GO:0033739">
    <property type="term" value="F:preQ1 synthase activity"/>
    <property type="evidence" value="ECO:0007669"/>
    <property type="project" value="UniProtKB-UniRule"/>
</dbReference>
<organism evidence="7 8">
    <name type="scientific">Catenovulum maritimum</name>
    <dbReference type="NCBI Taxonomy" id="1513271"/>
    <lineage>
        <taxon>Bacteria</taxon>
        <taxon>Pseudomonadati</taxon>
        <taxon>Pseudomonadota</taxon>
        <taxon>Gammaproteobacteria</taxon>
        <taxon>Alteromonadales</taxon>
        <taxon>Alteromonadaceae</taxon>
        <taxon>Catenovulum</taxon>
    </lineage>
</organism>
<keyword evidence="4 5" id="KW-0560">Oxidoreductase</keyword>
<accession>A0A0J8GSH5</accession>
<dbReference type="PANTHER" id="PTHR34354:SF1">
    <property type="entry name" value="NADPH-DEPENDENT 7-CYANO-7-DEAZAGUANINE REDUCTASE"/>
    <property type="match status" value="1"/>
</dbReference>
<proteinExistence type="inferred from homology"/>
<dbReference type="InterPro" id="IPR050084">
    <property type="entry name" value="NADPH_dep_7-cyano-7-deazaG_red"/>
</dbReference>
<dbReference type="PANTHER" id="PTHR34354">
    <property type="entry name" value="NADPH-DEPENDENT 7-CYANO-7-DEAZAGUANINE REDUCTASE"/>
    <property type="match status" value="1"/>
</dbReference>
<evidence type="ECO:0000256" key="2">
    <source>
        <dbReference type="ARBA" id="ARBA00022785"/>
    </source>
</evidence>
<dbReference type="Proteomes" id="UP000037600">
    <property type="component" value="Unassembled WGS sequence"/>
</dbReference>
<evidence type="ECO:0000256" key="3">
    <source>
        <dbReference type="ARBA" id="ARBA00022857"/>
    </source>
</evidence>
<dbReference type="AlphaFoldDB" id="A0A0J8GSH5"/>
<dbReference type="STRING" id="1513271.XM47_08290"/>
<dbReference type="GO" id="GO:0008616">
    <property type="term" value="P:tRNA queuosine(34) biosynthetic process"/>
    <property type="evidence" value="ECO:0007669"/>
    <property type="project" value="UniProtKB-UniRule"/>
</dbReference>
<comment type="subunit">
    <text evidence="5">Homodimer.</text>
</comment>
<evidence type="ECO:0000256" key="4">
    <source>
        <dbReference type="ARBA" id="ARBA00023002"/>
    </source>
</evidence>
<dbReference type="EMBL" id="LAZL01000010">
    <property type="protein sequence ID" value="KMT65682.1"/>
    <property type="molecule type" value="Genomic_DNA"/>
</dbReference>
<feature type="binding site" evidence="5">
    <location>
        <begin position="88"/>
        <end position="89"/>
    </location>
    <ligand>
        <name>NADPH</name>
        <dbReference type="ChEBI" id="CHEBI:57783"/>
    </ligand>
</feature>